<comment type="caution">
    <text evidence="2">The sequence shown here is derived from an EMBL/GenBank/DDBJ whole genome shotgun (WGS) entry which is preliminary data.</text>
</comment>
<evidence type="ECO:0000256" key="1">
    <source>
        <dbReference type="SAM" id="Coils"/>
    </source>
</evidence>
<accession>S3J4E8</accession>
<feature type="coiled-coil region" evidence="1">
    <location>
        <begin position="139"/>
        <end position="187"/>
    </location>
</feature>
<dbReference type="STRING" id="566551.HMPREF0201_00695"/>
<protein>
    <submittedName>
        <fullName evidence="2">Uncharacterized protein</fullName>
    </submittedName>
</protein>
<dbReference type="EMBL" id="ATDT01000004">
    <property type="protein sequence ID" value="EPF20095.1"/>
    <property type="molecule type" value="Genomic_DNA"/>
</dbReference>
<dbReference type="Proteomes" id="UP000014585">
    <property type="component" value="Unassembled WGS sequence"/>
</dbReference>
<dbReference type="HOGENOM" id="CLU_1018868_0_0_6"/>
<dbReference type="AlphaFoldDB" id="S3J4E8"/>
<sequence length="258" mass="29719">MFQTINNEKYELVHFEILLSEVSNQENISFAEACAVIAREASWHLEGIPFNEPFYLYDYDVINGFSNSDAFSNQSINFLKDMALGAEFAEESNPDVKGMYSRIDSGSGWYREFYFKGTEITISFLDTGVNLPPCLEKFRSRAEQLLKSKKDRLAKERAKAGQKEASRDELEKEIERLQTEVKQLLSELPCQLGDFRDDDPLLIAIQLRNSEWSNYDEDDRKSIPSQEALVTQLKQQYKNMPDAQARAIEKVACPIKRK</sequence>
<dbReference type="RefSeq" id="WP_016535035.1">
    <property type="nucleotide sequence ID" value="NZ_KE161030.1"/>
</dbReference>
<name>S3J4E8_9ENTR</name>
<evidence type="ECO:0000313" key="3">
    <source>
        <dbReference type="Proteomes" id="UP000014585"/>
    </source>
</evidence>
<reference evidence="2 3" key="1">
    <citation type="submission" date="2013-04" db="EMBL/GenBank/DDBJ databases">
        <authorList>
            <person name="Weinstock G."/>
            <person name="Sodergren E."/>
            <person name="Lobos E.A."/>
            <person name="Fulton L."/>
            <person name="Fulton R."/>
            <person name="Courtney L."/>
            <person name="Fronick C."/>
            <person name="O'Laughlin M."/>
            <person name="Godfrey J."/>
            <person name="Wilson R.M."/>
            <person name="Miner T."/>
            <person name="Farmer C."/>
            <person name="Delehaunty K."/>
            <person name="Cordes M."/>
            <person name="Minx P."/>
            <person name="Tomlinson C."/>
            <person name="Chen J."/>
            <person name="Wollam A."/>
            <person name="Pepin K.H."/>
            <person name="Palsikar V.B."/>
            <person name="Zhang X."/>
            <person name="Suruliraj S."/>
            <person name="Perna N.T."/>
            <person name="Plunkett G."/>
            <person name="Warren W."/>
            <person name="Mitreva M."/>
            <person name="Mardis E.R."/>
            <person name="Wilson R.K."/>
        </authorList>
    </citation>
    <scope>NUCLEOTIDE SEQUENCE [LARGE SCALE GENOMIC DNA]</scope>
    <source>
        <strain evidence="2 3">DSM 4568</strain>
    </source>
</reference>
<gene>
    <name evidence="2" type="ORF">HMPREF0201_00695</name>
</gene>
<evidence type="ECO:0000313" key="2">
    <source>
        <dbReference type="EMBL" id="EPF20095.1"/>
    </source>
</evidence>
<proteinExistence type="predicted"/>
<keyword evidence="1" id="KW-0175">Coiled coil</keyword>
<organism evidence="2 3">
    <name type="scientific">Cedecea davisae DSM 4568</name>
    <dbReference type="NCBI Taxonomy" id="566551"/>
    <lineage>
        <taxon>Bacteria</taxon>
        <taxon>Pseudomonadati</taxon>
        <taxon>Pseudomonadota</taxon>
        <taxon>Gammaproteobacteria</taxon>
        <taxon>Enterobacterales</taxon>
        <taxon>Enterobacteriaceae</taxon>
        <taxon>Cedecea</taxon>
    </lineage>
</organism>